<organism evidence="10 11">
    <name type="scientific">Pedobacter hiemivivus</name>
    <dbReference type="NCBI Taxonomy" id="2530454"/>
    <lineage>
        <taxon>Bacteria</taxon>
        <taxon>Pseudomonadati</taxon>
        <taxon>Bacteroidota</taxon>
        <taxon>Sphingobacteriia</taxon>
        <taxon>Sphingobacteriales</taxon>
        <taxon>Sphingobacteriaceae</taxon>
        <taxon>Pedobacter</taxon>
    </lineage>
</organism>
<dbReference type="AlphaFoldDB" id="A0A4R0NEG1"/>
<evidence type="ECO:0000256" key="5">
    <source>
        <dbReference type="ARBA" id="ARBA00023136"/>
    </source>
</evidence>
<dbReference type="Pfam" id="PF07715">
    <property type="entry name" value="Plug"/>
    <property type="match status" value="1"/>
</dbReference>
<dbReference type="PROSITE" id="PS52016">
    <property type="entry name" value="TONB_DEPENDENT_REC_3"/>
    <property type="match status" value="1"/>
</dbReference>
<evidence type="ECO:0000256" key="3">
    <source>
        <dbReference type="ARBA" id="ARBA00022452"/>
    </source>
</evidence>
<name>A0A4R0NEG1_9SPHI</name>
<keyword evidence="6 7" id="KW-0998">Cell outer membrane</keyword>
<dbReference type="SUPFAM" id="SSF49464">
    <property type="entry name" value="Carboxypeptidase regulatory domain-like"/>
    <property type="match status" value="1"/>
</dbReference>
<dbReference type="GO" id="GO:0009279">
    <property type="term" value="C:cell outer membrane"/>
    <property type="evidence" value="ECO:0007669"/>
    <property type="project" value="UniProtKB-SubCell"/>
</dbReference>
<evidence type="ECO:0000256" key="1">
    <source>
        <dbReference type="ARBA" id="ARBA00004571"/>
    </source>
</evidence>
<dbReference type="Gene3D" id="2.170.130.10">
    <property type="entry name" value="TonB-dependent receptor, plug domain"/>
    <property type="match status" value="1"/>
</dbReference>
<keyword evidence="5 7" id="KW-0472">Membrane</keyword>
<evidence type="ECO:0000256" key="7">
    <source>
        <dbReference type="PROSITE-ProRule" id="PRU01360"/>
    </source>
</evidence>
<dbReference type="RefSeq" id="WP_131607800.1">
    <property type="nucleotide sequence ID" value="NZ_SJSM01000002.1"/>
</dbReference>
<dbReference type="SUPFAM" id="SSF56935">
    <property type="entry name" value="Porins"/>
    <property type="match status" value="1"/>
</dbReference>
<evidence type="ECO:0000313" key="11">
    <source>
        <dbReference type="Proteomes" id="UP000291117"/>
    </source>
</evidence>
<keyword evidence="11" id="KW-1185">Reference proteome</keyword>
<dbReference type="EMBL" id="SJSM01000002">
    <property type="protein sequence ID" value="TCC98820.1"/>
    <property type="molecule type" value="Genomic_DNA"/>
</dbReference>
<feature type="domain" description="TonB-dependent receptor plug" evidence="9">
    <location>
        <begin position="119"/>
        <end position="222"/>
    </location>
</feature>
<evidence type="ECO:0000256" key="8">
    <source>
        <dbReference type="SAM" id="SignalP"/>
    </source>
</evidence>
<dbReference type="InterPro" id="IPR023996">
    <property type="entry name" value="TonB-dep_OMP_SusC/RagA"/>
</dbReference>
<dbReference type="Gene3D" id="2.40.170.20">
    <property type="entry name" value="TonB-dependent receptor, beta-barrel domain"/>
    <property type="match status" value="1"/>
</dbReference>
<comment type="subcellular location">
    <subcellularLocation>
        <location evidence="1 7">Cell outer membrane</location>
        <topology evidence="1 7">Multi-pass membrane protein</topology>
    </subcellularLocation>
</comment>
<evidence type="ECO:0000256" key="2">
    <source>
        <dbReference type="ARBA" id="ARBA00022448"/>
    </source>
</evidence>
<feature type="signal peptide" evidence="8">
    <location>
        <begin position="1"/>
        <end position="21"/>
    </location>
</feature>
<sequence>MKKHLIFFICLLVFSFCKATAQQDHVRGKVTSMENSNPVSHATVQWKGTKIITSTADDGSFSISRTAADSIVITAVGYQTQTVYGKSAGLIQIKMSPMINELKELEVVNTGYQKIPLERATGSFGFVSKEVLNRTVSTNILDRLENVTPGLLFNRGDAQSTDAFLIRGRSTISADAKPLIVLDDFPYEGDIGNINPNDIENVTILKDAAAASIWGARAGNGVIVITTKRGRTGMPEINISSNVSFQGRPDLFNVSQMSASDAIDLERKLYGLGKFAGALKGLYYNQPLTPVVELLVAKPADMDQQIEELKQYDVRDDVSKYLYQTTVNQQHSINISGSQEKISYYFSGGYDQNTGNLSGQDNKRVTLRSASTFKVNSILQLSAAITYSRDRDSKGSNSGYSSGRGYYPYARLADDNGNSLPLYFDYRKPYIDTAGHGLLKDWTYRPLDEIGREEHKVITGNLVVNTGASLKLPFGFSFDLKYQYMNQLTDQSDLFRAESYYVRDLSNRFAQPKAGKQFDFPIPEGGMFDAVNSELISHQGRAQLSFAKNWSSRHSVNAIGGYEIRNQVTDRRSSRFYGYQPDLGTVAATVNYTTKYKLYSTEGTVNIEPRQDIGKLTDNFLSWFGNVAYTYNNKYTLSGSIRKDEANLFGVKANQKGTPLWSAGAAWLLHNEVFLENLPFSLLKLRVTYGINGNVSRLASAYTIARYGGSATTNLVSATLMSPPNENLRWERVKSFNTGIDFALKNEVISGSVEYYVKNGTDLLAQAPTDPTYGFSNFYGNVADMKGNGWDIQLNSRNLNGALKWNSNLIFSSAKQRVTTYLMPVSKSPVPYLGGGISPIVGKPLYNVFSYRWGGLDPLNGDPLGFFEGKQSKDYNKIYNTSPLDSLIHNGPVQPVVFGALRNTLSYRNFTLSFNISYKFGGYFRTTSVTYLGVNYGKGGHGDYALRWQQPGDENRTHVPSYVAVNNDNRDMFYRNSDVLVQKSDVIRLEDLNLSYALNKNMTRKLPFKSVSLFVYASNFGMLWKANHIEIDPYYNNVPAERMKFAIGTNLTF</sequence>
<dbReference type="InterPro" id="IPR037066">
    <property type="entry name" value="Plug_dom_sf"/>
</dbReference>
<dbReference type="InterPro" id="IPR012910">
    <property type="entry name" value="Plug_dom"/>
</dbReference>
<feature type="chain" id="PRO_5020214176" evidence="8">
    <location>
        <begin position="22"/>
        <end position="1053"/>
    </location>
</feature>
<evidence type="ECO:0000256" key="4">
    <source>
        <dbReference type="ARBA" id="ARBA00022692"/>
    </source>
</evidence>
<protein>
    <submittedName>
        <fullName evidence="10">SusC/RagA family TonB-linked outer membrane protein</fullName>
    </submittedName>
</protein>
<dbReference type="NCBIfam" id="TIGR04056">
    <property type="entry name" value="OMP_RagA_SusC"/>
    <property type="match status" value="1"/>
</dbReference>
<keyword evidence="2 7" id="KW-0813">Transport</keyword>
<dbReference type="Gene3D" id="2.60.40.1120">
    <property type="entry name" value="Carboxypeptidase-like, regulatory domain"/>
    <property type="match status" value="1"/>
</dbReference>
<comment type="similarity">
    <text evidence="7">Belongs to the TonB-dependent receptor family.</text>
</comment>
<dbReference type="OrthoDB" id="9768177at2"/>
<keyword evidence="3 7" id="KW-1134">Transmembrane beta strand</keyword>
<dbReference type="Pfam" id="PF13715">
    <property type="entry name" value="CarbopepD_reg_2"/>
    <property type="match status" value="1"/>
</dbReference>
<keyword evidence="4 7" id="KW-0812">Transmembrane</keyword>
<proteinExistence type="inferred from homology"/>
<accession>A0A4R0NEG1</accession>
<dbReference type="InterPro" id="IPR036942">
    <property type="entry name" value="Beta-barrel_TonB_sf"/>
</dbReference>
<evidence type="ECO:0000313" key="10">
    <source>
        <dbReference type="EMBL" id="TCC98820.1"/>
    </source>
</evidence>
<gene>
    <name evidence="10" type="ORF">EZ444_05965</name>
</gene>
<evidence type="ECO:0000256" key="6">
    <source>
        <dbReference type="ARBA" id="ARBA00023237"/>
    </source>
</evidence>
<reference evidence="10 11" key="1">
    <citation type="submission" date="2019-02" db="EMBL/GenBank/DDBJ databases">
        <title>Pedobacter sp. RP-3-8 sp. nov., isolated from Arctic soil.</title>
        <authorList>
            <person name="Dahal R.H."/>
        </authorList>
    </citation>
    <scope>NUCLEOTIDE SEQUENCE [LARGE SCALE GENOMIC DNA]</scope>
    <source>
        <strain evidence="10 11">RP-3-8</strain>
    </source>
</reference>
<dbReference type="Proteomes" id="UP000291117">
    <property type="component" value="Unassembled WGS sequence"/>
</dbReference>
<comment type="caution">
    <text evidence="10">The sequence shown here is derived from an EMBL/GenBank/DDBJ whole genome shotgun (WGS) entry which is preliminary data.</text>
</comment>
<dbReference type="InterPro" id="IPR023997">
    <property type="entry name" value="TonB-dep_OMP_SusC/RagA_CS"/>
</dbReference>
<evidence type="ECO:0000259" key="9">
    <source>
        <dbReference type="Pfam" id="PF07715"/>
    </source>
</evidence>
<dbReference type="NCBIfam" id="TIGR04057">
    <property type="entry name" value="SusC_RagA_signa"/>
    <property type="match status" value="1"/>
</dbReference>
<dbReference type="InterPro" id="IPR039426">
    <property type="entry name" value="TonB-dep_rcpt-like"/>
</dbReference>
<dbReference type="InterPro" id="IPR008969">
    <property type="entry name" value="CarboxyPept-like_regulatory"/>
</dbReference>
<keyword evidence="8" id="KW-0732">Signal</keyword>